<dbReference type="Pfam" id="PF01965">
    <property type="entry name" value="DJ-1_PfpI"/>
    <property type="match status" value="1"/>
</dbReference>
<name>A0A4R5AF74_9ACTN</name>
<dbReference type="InterPro" id="IPR029062">
    <property type="entry name" value="Class_I_gatase-like"/>
</dbReference>
<gene>
    <name evidence="2" type="ORF">E1262_15230</name>
</gene>
<sequence length="204" mass="21532">MAAPTAHIALYDTLADSEIGHLLVELRTGRFTGTPWNVVTVAESAEPITTMGGLRIAPDLALADLDPRHSDLLVLAGAEMWDTGGGEVWAAAARRFLDAQVPVAAICGATAGLARAGLLDDRDHTSAALEYLMTADGYHGEDRYVDARAVVGGDLITAGPDSPVQFARATLSRLGLAPEQTLQAYEDVFHRADASAFPVLMQAH</sequence>
<dbReference type="Gene3D" id="3.40.50.880">
    <property type="match status" value="1"/>
</dbReference>
<proteinExistence type="predicted"/>
<evidence type="ECO:0000313" key="3">
    <source>
        <dbReference type="Proteomes" id="UP000295217"/>
    </source>
</evidence>
<evidence type="ECO:0000313" key="2">
    <source>
        <dbReference type="EMBL" id="TDD68602.1"/>
    </source>
</evidence>
<accession>A0A4R5AF74</accession>
<organism evidence="2 3">
    <name type="scientific">Jiangella aurantiaca</name>
    <dbReference type="NCBI Taxonomy" id="2530373"/>
    <lineage>
        <taxon>Bacteria</taxon>
        <taxon>Bacillati</taxon>
        <taxon>Actinomycetota</taxon>
        <taxon>Actinomycetes</taxon>
        <taxon>Jiangellales</taxon>
        <taxon>Jiangellaceae</taxon>
        <taxon>Jiangella</taxon>
    </lineage>
</organism>
<dbReference type="AlphaFoldDB" id="A0A4R5AF74"/>
<keyword evidence="2" id="KW-0808">Transferase</keyword>
<dbReference type="OrthoDB" id="6003696at2"/>
<comment type="caution">
    <text evidence="2">The sequence shown here is derived from an EMBL/GenBank/DDBJ whole genome shotgun (WGS) entry which is preliminary data.</text>
</comment>
<reference evidence="2 3" key="1">
    <citation type="submission" date="2019-02" db="EMBL/GenBank/DDBJ databases">
        <title>Draft genome sequences of novel Actinobacteria.</title>
        <authorList>
            <person name="Sahin N."/>
            <person name="Ay H."/>
            <person name="Saygin H."/>
        </authorList>
    </citation>
    <scope>NUCLEOTIDE SEQUENCE [LARGE SCALE GENOMIC DNA]</scope>
    <source>
        <strain evidence="2 3">8K307</strain>
    </source>
</reference>
<dbReference type="InterPro" id="IPR002818">
    <property type="entry name" value="DJ-1/PfpI"/>
</dbReference>
<dbReference type="SUPFAM" id="SSF52317">
    <property type="entry name" value="Class I glutamine amidotransferase-like"/>
    <property type="match status" value="1"/>
</dbReference>
<feature type="domain" description="DJ-1/PfpI" evidence="1">
    <location>
        <begin position="8"/>
        <end position="171"/>
    </location>
</feature>
<dbReference type="GO" id="GO:0016740">
    <property type="term" value="F:transferase activity"/>
    <property type="evidence" value="ECO:0007669"/>
    <property type="project" value="UniProtKB-KW"/>
</dbReference>
<protein>
    <submittedName>
        <fullName evidence="2">Glutamine amidotransferase</fullName>
    </submittedName>
</protein>
<dbReference type="EMBL" id="SMLB01000019">
    <property type="protein sequence ID" value="TDD68602.1"/>
    <property type="molecule type" value="Genomic_DNA"/>
</dbReference>
<keyword evidence="3" id="KW-1185">Reference proteome</keyword>
<dbReference type="RefSeq" id="WP_132103993.1">
    <property type="nucleotide sequence ID" value="NZ_SMLB01000019.1"/>
</dbReference>
<keyword evidence="2" id="KW-0315">Glutamine amidotransferase</keyword>
<dbReference type="Proteomes" id="UP000295217">
    <property type="component" value="Unassembled WGS sequence"/>
</dbReference>
<evidence type="ECO:0000259" key="1">
    <source>
        <dbReference type="Pfam" id="PF01965"/>
    </source>
</evidence>